<evidence type="ECO:0000313" key="3">
    <source>
        <dbReference type="Proteomes" id="UP000032180"/>
    </source>
</evidence>
<feature type="domain" description="F-box/LRR-repeat protein 15/At3g58940/PEG3-like LRR" evidence="1">
    <location>
        <begin position="108"/>
        <end position="166"/>
    </location>
</feature>
<dbReference type="Proteomes" id="UP000032180">
    <property type="component" value="Chromosome 10"/>
</dbReference>
<dbReference type="HOGENOM" id="CLU_1263170_0_0_1"/>
<organism evidence="2 3">
    <name type="scientific">Leersia perrieri</name>
    <dbReference type="NCBI Taxonomy" id="77586"/>
    <lineage>
        <taxon>Eukaryota</taxon>
        <taxon>Viridiplantae</taxon>
        <taxon>Streptophyta</taxon>
        <taxon>Embryophyta</taxon>
        <taxon>Tracheophyta</taxon>
        <taxon>Spermatophyta</taxon>
        <taxon>Magnoliopsida</taxon>
        <taxon>Liliopsida</taxon>
        <taxon>Poales</taxon>
        <taxon>Poaceae</taxon>
        <taxon>BOP clade</taxon>
        <taxon>Oryzoideae</taxon>
        <taxon>Oryzeae</taxon>
        <taxon>Oryzinae</taxon>
        <taxon>Leersia</taxon>
    </lineage>
</organism>
<dbReference type="Pfam" id="PF24758">
    <property type="entry name" value="LRR_At5g56370"/>
    <property type="match status" value="1"/>
</dbReference>
<keyword evidence="3" id="KW-1185">Reference proteome</keyword>
<reference evidence="2 3" key="1">
    <citation type="submission" date="2012-08" db="EMBL/GenBank/DDBJ databases">
        <title>Oryza genome evolution.</title>
        <authorList>
            <person name="Wing R.A."/>
        </authorList>
    </citation>
    <scope>NUCLEOTIDE SEQUENCE</scope>
</reference>
<evidence type="ECO:0000259" key="1">
    <source>
        <dbReference type="Pfam" id="PF24758"/>
    </source>
</evidence>
<sequence length="219" mass="24279">MQHLMADYILDPPVSTSSPLASAIASRRRAALSDLLRNVVSRLLASDVARTMLSTRWRRRSAPLSLIDAHLGDPVIVVAVSCMLAVHLGPFRCAHLTHAPMEGHLSKEDLVFINRPWPLDLPLPVALLCYGAFLTRLHIGVWRLLDTWPAQRATTFLRLRELVLSSAPRRLLPARREPHPGGALEAERGGGDLGLQRSWHFGKRRGGGCDFEGLLFRSP</sequence>
<accession>A0A0D9XIJ7</accession>
<evidence type="ECO:0000313" key="2">
    <source>
        <dbReference type="EnsemblPlants" id="LPERR10G03950.1"/>
    </source>
</evidence>
<dbReference type="STRING" id="77586.A0A0D9XIJ7"/>
<dbReference type="EnsemblPlants" id="LPERR10G03950.1">
    <property type="protein sequence ID" value="LPERR10G03950.1"/>
    <property type="gene ID" value="LPERR10G03950"/>
</dbReference>
<dbReference type="Gramene" id="LPERR10G03950.1">
    <property type="protein sequence ID" value="LPERR10G03950.1"/>
    <property type="gene ID" value="LPERR10G03950"/>
</dbReference>
<name>A0A0D9XIJ7_9ORYZ</name>
<dbReference type="InterPro" id="IPR055411">
    <property type="entry name" value="LRR_FXL15/At3g58940/PEG3-like"/>
</dbReference>
<reference evidence="2" key="3">
    <citation type="submission" date="2015-04" db="UniProtKB">
        <authorList>
            <consortium name="EnsemblPlants"/>
        </authorList>
    </citation>
    <scope>IDENTIFICATION</scope>
</reference>
<proteinExistence type="predicted"/>
<reference evidence="3" key="2">
    <citation type="submission" date="2013-12" db="EMBL/GenBank/DDBJ databases">
        <authorList>
            <person name="Yu Y."/>
            <person name="Lee S."/>
            <person name="de Baynast K."/>
            <person name="Wissotski M."/>
            <person name="Liu L."/>
            <person name="Talag J."/>
            <person name="Goicoechea J."/>
            <person name="Angelova A."/>
            <person name="Jetty R."/>
            <person name="Kudrna D."/>
            <person name="Golser W."/>
            <person name="Rivera L."/>
            <person name="Zhang J."/>
            <person name="Wing R."/>
        </authorList>
    </citation>
    <scope>NUCLEOTIDE SEQUENCE</scope>
</reference>
<dbReference type="AlphaFoldDB" id="A0A0D9XIJ7"/>
<protein>
    <recommendedName>
        <fullName evidence="1">F-box/LRR-repeat protein 15/At3g58940/PEG3-like LRR domain-containing protein</fullName>
    </recommendedName>
</protein>